<accession>A0A6F8XZD4</accession>
<evidence type="ECO:0000313" key="3">
    <source>
        <dbReference type="Proteomes" id="UP000502508"/>
    </source>
</evidence>
<sequence>MKIDFHGLLLDMRGAALIWLALVTVGAVPFVAMAISARRRWRRTRPEQRVRARRESLAARQAELRRYAEEVAVAASRAAVTAERRRAAWAAVCRTQQAAWRAYDEAAEAALRSIQAEAFGIPDPPSTVDEVAVRRRYLERAAAAAYRRGDLAAEEFGAVLAGRDGWDPRRHPFEQDTRLSVARRDRLRRACETLSEVESSAWQAAEVAVAAKRSLDTEALSAALRVREAASARRTRPARRSVRGVRPMPAWEADTAPIPRVVLT</sequence>
<name>A0A6F8XZD4_9ACTN</name>
<gene>
    <name evidence="2" type="ORF">Pflav_055950</name>
</gene>
<reference evidence="2 3" key="1">
    <citation type="submission" date="2020-03" db="EMBL/GenBank/DDBJ databases">
        <title>Whole genome shotgun sequence of Phytohabitans flavus NBRC 107702.</title>
        <authorList>
            <person name="Komaki H."/>
            <person name="Tamura T."/>
        </authorList>
    </citation>
    <scope>NUCLEOTIDE SEQUENCE [LARGE SCALE GENOMIC DNA]</scope>
    <source>
        <strain evidence="2 3">NBRC 107702</strain>
    </source>
</reference>
<feature type="transmembrane region" description="Helical" evidence="1">
    <location>
        <begin position="16"/>
        <end position="35"/>
    </location>
</feature>
<keyword evidence="1" id="KW-0472">Membrane</keyword>
<dbReference type="AlphaFoldDB" id="A0A6F8XZD4"/>
<protein>
    <submittedName>
        <fullName evidence="2">Uncharacterized protein</fullName>
    </submittedName>
</protein>
<evidence type="ECO:0000256" key="1">
    <source>
        <dbReference type="SAM" id="Phobius"/>
    </source>
</evidence>
<proteinExistence type="predicted"/>
<dbReference type="Proteomes" id="UP000502508">
    <property type="component" value="Chromosome"/>
</dbReference>
<reference evidence="2 3" key="2">
    <citation type="submission" date="2020-03" db="EMBL/GenBank/DDBJ databases">
        <authorList>
            <person name="Ichikawa N."/>
            <person name="Kimura A."/>
            <person name="Kitahashi Y."/>
            <person name="Uohara A."/>
        </authorList>
    </citation>
    <scope>NUCLEOTIDE SEQUENCE [LARGE SCALE GENOMIC DNA]</scope>
    <source>
        <strain evidence="2 3">NBRC 107702</strain>
    </source>
</reference>
<dbReference type="EMBL" id="AP022870">
    <property type="protein sequence ID" value="BCB79185.1"/>
    <property type="molecule type" value="Genomic_DNA"/>
</dbReference>
<dbReference type="KEGG" id="pfla:Pflav_055950"/>
<organism evidence="2 3">
    <name type="scientific">Phytohabitans flavus</name>
    <dbReference type="NCBI Taxonomy" id="1076124"/>
    <lineage>
        <taxon>Bacteria</taxon>
        <taxon>Bacillati</taxon>
        <taxon>Actinomycetota</taxon>
        <taxon>Actinomycetes</taxon>
        <taxon>Micromonosporales</taxon>
        <taxon>Micromonosporaceae</taxon>
    </lineage>
</organism>
<dbReference type="RefSeq" id="WP_173039048.1">
    <property type="nucleotide sequence ID" value="NZ_AP022870.1"/>
</dbReference>
<evidence type="ECO:0000313" key="2">
    <source>
        <dbReference type="EMBL" id="BCB79185.1"/>
    </source>
</evidence>
<keyword evidence="1" id="KW-0812">Transmembrane</keyword>
<keyword evidence="1" id="KW-1133">Transmembrane helix</keyword>
<keyword evidence="3" id="KW-1185">Reference proteome</keyword>